<gene>
    <name evidence="3" type="ORF">Sangu_0861800</name>
</gene>
<dbReference type="SMART" id="SM00448">
    <property type="entry name" value="REC"/>
    <property type="match status" value="1"/>
</dbReference>
<dbReference type="InterPro" id="IPR001789">
    <property type="entry name" value="Sig_transdc_resp-reg_receiver"/>
</dbReference>
<keyword evidence="1" id="KW-0597">Phosphoprotein</keyword>
<name>A0AAW2P9Q1_9LAMI</name>
<dbReference type="PANTHER" id="PTHR43228:SF1">
    <property type="entry name" value="TWO-COMPONENT RESPONSE REGULATOR ARR22"/>
    <property type="match status" value="1"/>
</dbReference>
<dbReference type="EMBL" id="JACGWK010000005">
    <property type="protein sequence ID" value="KAL0352805.1"/>
    <property type="molecule type" value="Genomic_DNA"/>
</dbReference>
<protein>
    <submittedName>
        <fullName evidence="3">Two-component response regulator 24</fullName>
    </submittedName>
</protein>
<sequence length="138" mass="15223">MVPWFYLAGKMVIGSSKKVVAEPIEEVRRICALVVDDDPLVRRIHGMLLARYGLEIEAAENGKEAVDLFLSGKTFDLVLMDMEMPIMDGLQHDSRGNCSGLEAEKEAFMATGLDACWVKPLNAEAVISVLDELAKKLL</sequence>
<accession>A0AAW2P9Q1</accession>
<dbReference type="AlphaFoldDB" id="A0AAW2P9Q1"/>
<dbReference type="GO" id="GO:0000160">
    <property type="term" value="P:phosphorelay signal transduction system"/>
    <property type="evidence" value="ECO:0007669"/>
    <property type="project" value="InterPro"/>
</dbReference>
<evidence type="ECO:0000256" key="1">
    <source>
        <dbReference type="PROSITE-ProRule" id="PRU00169"/>
    </source>
</evidence>
<dbReference type="SUPFAM" id="SSF52172">
    <property type="entry name" value="CheY-like"/>
    <property type="match status" value="1"/>
</dbReference>
<feature type="modified residue" description="4-aspartylphosphate" evidence="1">
    <location>
        <position position="81"/>
    </location>
</feature>
<dbReference type="Gene3D" id="3.40.50.2300">
    <property type="match status" value="1"/>
</dbReference>
<dbReference type="InterPro" id="IPR011006">
    <property type="entry name" value="CheY-like_superfamily"/>
</dbReference>
<comment type="caution">
    <text evidence="3">The sequence shown here is derived from an EMBL/GenBank/DDBJ whole genome shotgun (WGS) entry which is preliminary data.</text>
</comment>
<organism evidence="3">
    <name type="scientific">Sesamum angustifolium</name>
    <dbReference type="NCBI Taxonomy" id="2727405"/>
    <lineage>
        <taxon>Eukaryota</taxon>
        <taxon>Viridiplantae</taxon>
        <taxon>Streptophyta</taxon>
        <taxon>Embryophyta</taxon>
        <taxon>Tracheophyta</taxon>
        <taxon>Spermatophyta</taxon>
        <taxon>Magnoliopsida</taxon>
        <taxon>eudicotyledons</taxon>
        <taxon>Gunneridae</taxon>
        <taxon>Pentapetalae</taxon>
        <taxon>asterids</taxon>
        <taxon>lamiids</taxon>
        <taxon>Lamiales</taxon>
        <taxon>Pedaliaceae</taxon>
        <taxon>Sesamum</taxon>
    </lineage>
</organism>
<feature type="domain" description="Response regulatory" evidence="2">
    <location>
        <begin position="31"/>
        <end position="138"/>
    </location>
</feature>
<evidence type="ECO:0000259" key="2">
    <source>
        <dbReference type="PROSITE" id="PS50110"/>
    </source>
</evidence>
<dbReference type="InterPro" id="IPR052048">
    <property type="entry name" value="ST_Response_Regulator"/>
</dbReference>
<dbReference type="Pfam" id="PF00072">
    <property type="entry name" value="Response_reg"/>
    <property type="match status" value="1"/>
</dbReference>
<dbReference type="PROSITE" id="PS50110">
    <property type="entry name" value="RESPONSE_REGULATORY"/>
    <property type="match status" value="1"/>
</dbReference>
<dbReference type="CDD" id="cd17546">
    <property type="entry name" value="REC_hyHK_CKI1_RcsC-like"/>
    <property type="match status" value="1"/>
</dbReference>
<evidence type="ECO:0000313" key="3">
    <source>
        <dbReference type="EMBL" id="KAL0352805.1"/>
    </source>
</evidence>
<dbReference type="PANTHER" id="PTHR43228">
    <property type="entry name" value="TWO-COMPONENT RESPONSE REGULATOR"/>
    <property type="match status" value="1"/>
</dbReference>
<proteinExistence type="predicted"/>
<reference evidence="3" key="1">
    <citation type="submission" date="2020-06" db="EMBL/GenBank/DDBJ databases">
        <authorList>
            <person name="Li T."/>
            <person name="Hu X."/>
            <person name="Zhang T."/>
            <person name="Song X."/>
            <person name="Zhang H."/>
            <person name="Dai N."/>
            <person name="Sheng W."/>
            <person name="Hou X."/>
            <person name="Wei L."/>
        </authorList>
    </citation>
    <scope>NUCLEOTIDE SEQUENCE</scope>
    <source>
        <strain evidence="3">G01</strain>
        <tissue evidence="3">Leaf</tissue>
    </source>
</reference>
<reference evidence="3" key="2">
    <citation type="journal article" date="2024" name="Plant">
        <title>Genomic evolution and insights into agronomic trait innovations of Sesamum species.</title>
        <authorList>
            <person name="Miao H."/>
            <person name="Wang L."/>
            <person name="Qu L."/>
            <person name="Liu H."/>
            <person name="Sun Y."/>
            <person name="Le M."/>
            <person name="Wang Q."/>
            <person name="Wei S."/>
            <person name="Zheng Y."/>
            <person name="Lin W."/>
            <person name="Duan Y."/>
            <person name="Cao H."/>
            <person name="Xiong S."/>
            <person name="Wang X."/>
            <person name="Wei L."/>
            <person name="Li C."/>
            <person name="Ma Q."/>
            <person name="Ju M."/>
            <person name="Zhao R."/>
            <person name="Li G."/>
            <person name="Mu C."/>
            <person name="Tian Q."/>
            <person name="Mei H."/>
            <person name="Zhang T."/>
            <person name="Gao T."/>
            <person name="Zhang H."/>
        </authorList>
    </citation>
    <scope>NUCLEOTIDE SEQUENCE</scope>
    <source>
        <strain evidence="3">G01</strain>
    </source>
</reference>